<gene>
    <name evidence="1" type="ORF">MTR67_010455</name>
</gene>
<accession>A0AAF0Q993</accession>
<keyword evidence="2" id="KW-1185">Reference proteome</keyword>
<evidence type="ECO:0000313" key="2">
    <source>
        <dbReference type="Proteomes" id="UP001234989"/>
    </source>
</evidence>
<proteinExistence type="predicted"/>
<dbReference type="EMBL" id="CP133613">
    <property type="protein sequence ID" value="WMV17070.1"/>
    <property type="molecule type" value="Genomic_DNA"/>
</dbReference>
<protein>
    <submittedName>
        <fullName evidence="1">Uncharacterized protein</fullName>
    </submittedName>
</protein>
<reference evidence="1" key="1">
    <citation type="submission" date="2023-08" db="EMBL/GenBank/DDBJ databases">
        <title>A de novo genome assembly of Solanum verrucosum Schlechtendal, a Mexican diploid species geographically isolated from the other diploid A-genome species in potato relatives.</title>
        <authorList>
            <person name="Hosaka K."/>
        </authorList>
    </citation>
    <scope>NUCLEOTIDE SEQUENCE</scope>
    <source>
        <tissue evidence="1">Young leaves</tissue>
    </source>
</reference>
<dbReference type="Proteomes" id="UP001234989">
    <property type="component" value="Chromosome 2"/>
</dbReference>
<dbReference type="AlphaFoldDB" id="A0AAF0Q993"/>
<evidence type="ECO:0000313" key="1">
    <source>
        <dbReference type="EMBL" id="WMV17070.1"/>
    </source>
</evidence>
<name>A0AAF0Q993_SOLVR</name>
<organism evidence="1 2">
    <name type="scientific">Solanum verrucosum</name>
    <dbReference type="NCBI Taxonomy" id="315347"/>
    <lineage>
        <taxon>Eukaryota</taxon>
        <taxon>Viridiplantae</taxon>
        <taxon>Streptophyta</taxon>
        <taxon>Embryophyta</taxon>
        <taxon>Tracheophyta</taxon>
        <taxon>Spermatophyta</taxon>
        <taxon>Magnoliopsida</taxon>
        <taxon>eudicotyledons</taxon>
        <taxon>Gunneridae</taxon>
        <taxon>Pentapetalae</taxon>
        <taxon>asterids</taxon>
        <taxon>lamiids</taxon>
        <taxon>Solanales</taxon>
        <taxon>Solanaceae</taxon>
        <taxon>Solanoideae</taxon>
        <taxon>Solaneae</taxon>
        <taxon>Solanum</taxon>
    </lineage>
</organism>
<sequence>MESIFALAYEVCSYQSLELSGSCQIPLKKPMRAGVCGELGNPSKRCMVPVTIFWNERNRRCFDEISIPNNILKSNSLVFLYGWFSQAPVITVDLFLEDYVCFLVI</sequence>